<evidence type="ECO:0000259" key="11">
    <source>
        <dbReference type="PROSITE" id="PS50078"/>
    </source>
</evidence>
<dbReference type="PANTHER" id="PTHR24345:SF0">
    <property type="entry name" value="CELL CYCLE SERINE_THREONINE-PROTEIN KINASE CDC5_MSD2"/>
    <property type="match status" value="1"/>
</dbReference>
<evidence type="ECO:0000313" key="12">
    <source>
        <dbReference type="EMBL" id="KAK8875899.1"/>
    </source>
</evidence>
<dbReference type="Gene3D" id="1.10.510.10">
    <property type="entry name" value="Transferase(Phosphotransferase) domain 1"/>
    <property type="match status" value="1"/>
</dbReference>
<keyword evidence="3" id="KW-0677">Repeat</keyword>
<evidence type="ECO:0000256" key="6">
    <source>
        <dbReference type="ARBA" id="ARBA00022840"/>
    </source>
</evidence>
<evidence type="ECO:0000256" key="5">
    <source>
        <dbReference type="ARBA" id="ARBA00022777"/>
    </source>
</evidence>
<dbReference type="PROSITE" id="PS50078">
    <property type="entry name" value="POLO_BOX"/>
    <property type="match status" value="1"/>
</dbReference>
<accession>A0ABR2JD96</accession>
<comment type="caution">
    <text evidence="12">The sequence shown here is derived from an EMBL/GenBank/DDBJ whole genome shotgun (WGS) entry which is preliminary data.</text>
</comment>
<comment type="catalytic activity">
    <reaction evidence="8">
        <text>L-threonyl-[protein] + ATP = O-phospho-L-threonyl-[protein] + ADP + H(+)</text>
        <dbReference type="Rhea" id="RHEA:46608"/>
        <dbReference type="Rhea" id="RHEA-COMP:11060"/>
        <dbReference type="Rhea" id="RHEA-COMP:11605"/>
        <dbReference type="ChEBI" id="CHEBI:15378"/>
        <dbReference type="ChEBI" id="CHEBI:30013"/>
        <dbReference type="ChEBI" id="CHEBI:30616"/>
        <dbReference type="ChEBI" id="CHEBI:61977"/>
        <dbReference type="ChEBI" id="CHEBI:456216"/>
        <dbReference type="EC" id="2.7.11.21"/>
    </reaction>
</comment>
<evidence type="ECO:0000259" key="10">
    <source>
        <dbReference type="PROSITE" id="PS50011"/>
    </source>
</evidence>
<evidence type="ECO:0000256" key="1">
    <source>
        <dbReference type="ARBA" id="ARBA00022527"/>
    </source>
</evidence>
<evidence type="ECO:0000313" key="13">
    <source>
        <dbReference type="Proteomes" id="UP001470230"/>
    </source>
</evidence>
<dbReference type="PROSITE" id="PS00107">
    <property type="entry name" value="PROTEIN_KINASE_ATP"/>
    <property type="match status" value="1"/>
</dbReference>
<dbReference type="PROSITE" id="PS50011">
    <property type="entry name" value="PROTEIN_KINASE_DOM"/>
    <property type="match status" value="1"/>
</dbReference>
<evidence type="ECO:0000256" key="3">
    <source>
        <dbReference type="ARBA" id="ARBA00022737"/>
    </source>
</evidence>
<keyword evidence="6 7" id="KW-0067">ATP-binding</keyword>
<evidence type="ECO:0000256" key="9">
    <source>
        <dbReference type="SAM" id="MobiDB-lite"/>
    </source>
</evidence>
<organism evidence="12 13">
    <name type="scientific">Tritrichomonas musculus</name>
    <dbReference type="NCBI Taxonomy" id="1915356"/>
    <lineage>
        <taxon>Eukaryota</taxon>
        <taxon>Metamonada</taxon>
        <taxon>Parabasalia</taxon>
        <taxon>Tritrichomonadida</taxon>
        <taxon>Tritrichomonadidae</taxon>
        <taxon>Tritrichomonas</taxon>
    </lineage>
</organism>
<dbReference type="InterPro" id="IPR017441">
    <property type="entry name" value="Protein_kinase_ATP_BS"/>
</dbReference>
<dbReference type="CDD" id="cd13117">
    <property type="entry name" value="POLO_box_2"/>
    <property type="match status" value="1"/>
</dbReference>
<dbReference type="EC" id="2.7.11.21" evidence="8"/>
<proteinExistence type="inferred from homology"/>
<dbReference type="InterPro" id="IPR000959">
    <property type="entry name" value="POLO_box_dom"/>
</dbReference>
<evidence type="ECO:0000256" key="7">
    <source>
        <dbReference type="PROSITE-ProRule" id="PRU10141"/>
    </source>
</evidence>
<dbReference type="Proteomes" id="UP001470230">
    <property type="component" value="Unassembled WGS sequence"/>
</dbReference>
<dbReference type="Pfam" id="PF00659">
    <property type="entry name" value="POLO_box"/>
    <property type="match status" value="2"/>
</dbReference>
<feature type="binding site" evidence="7">
    <location>
        <position position="53"/>
    </location>
    <ligand>
        <name>ATP</name>
        <dbReference type="ChEBI" id="CHEBI:30616"/>
    </ligand>
</feature>
<evidence type="ECO:0000256" key="2">
    <source>
        <dbReference type="ARBA" id="ARBA00022679"/>
    </source>
</evidence>
<keyword evidence="1 8" id="KW-0723">Serine/threonine-protein kinase</keyword>
<keyword evidence="4 7" id="KW-0547">Nucleotide-binding</keyword>
<dbReference type="SMART" id="SM00220">
    <property type="entry name" value="S_TKc"/>
    <property type="match status" value="1"/>
</dbReference>
<dbReference type="PROSITE" id="PS00108">
    <property type="entry name" value="PROTEIN_KINASE_ST"/>
    <property type="match status" value="1"/>
</dbReference>
<dbReference type="InterPro" id="IPR033701">
    <property type="entry name" value="POLO_box_1"/>
</dbReference>
<protein>
    <recommendedName>
        <fullName evidence="8">Serine/threonine-protein kinase PLK</fullName>
        <ecNumber evidence="8">2.7.11.21</ecNumber>
    </recommendedName>
    <alternativeName>
        <fullName evidence="8">Polo-like kinase</fullName>
    </alternativeName>
</protein>
<dbReference type="InterPro" id="IPR036947">
    <property type="entry name" value="POLO_box_dom_sf"/>
</dbReference>
<dbReference type="InterPro" id="IPR011009">
    <property type="entry name" value="Kinase-like_dom_sf"/>
</dbReference>
<keyword evidence="5 8" id="KW-0418">Kinase</keyword>
<feature type="region of interest" description="Disordered" evidence="9">
    <location>
        <begin position="280"/>
        <end position="356"/>
    </location>
</feature>
<dbReference type="PANTHER" id="PTHR24345">
    <property type="entry name" value="SERINE/THREONINE-PROTEIN KINASE PLK"/>
    <property type="match status" value="1"/>
</dbReference>
<evidence type="ECO:0000256" key="8">
    <source>
        <dbReference type="RuleBase" id="RU361162"/>
    </source>
</evidence>
<feature type="domain" description="POLO box" evidence="11">
    <location>
        <begin position="379"/>
        <end position="457"/>
    </location>
</feature>
<dbReference type="InterPro" id="IPR033695">
    <property type="entry name" value="POLO_box_2"/>
</dbReference>
<sequence>MTDGRVVVPLTIIRKHKNGKTEIYKRNEELGRGGFATVYRVTNESTGESFALKATSRERLKKPKVLQKHRSEVAIQRSLNHPNVLKLYDFFEDSQNTYMILELAPGRSIRDLVKSKGHLSEEETVRILQDVLTGLCYLHDNRIIHRDLKLENFLIGSDKKVRIADFGLSAKLDYDDEKKFTVCGTPNYLSPELLASTNHGHSYEVDIWAIGVCAFAMLTGTPPFETRRTKDTYAHIKSCQYHFPYELRLSAQSKNFIRSILQLRPELRPSSYELQAHPFMQSLGPYPQPISQEENKEKVQEKVQEKEKDKEHEKEKEKEKEHEKEKKVDRDHYHDRTPYQKDKTPRSENVAMNNQNLDPQLGNNLAFKKYESIIIPDFCVSRFCDHSEKYGLGYLLVNGTVGAVFNDLSRMVMDPFEEFVQYYDDYQVHQPTVLRKDDITQIKKLSILQKFAESLKKTKTLFTLPKHHFDKFSILHHVKYWARNDDATLFRMDDRNIQVNFKDRTKMLIFWQTKRMTIFKSVKDLSKLVPLEDLNKGKEMEEHKQRFMMAKAMIAQMSNPTA</sequence>
<evidence type="ECO:0000256" key="4">
    <source>
        <dbReference type="ARBA" id="ARBA00022741"/>
    </source>
</evidence>
<gene>
    <name evidence="12" type="ORF">M9Y10_006076</name>
</gene>
<keyword evidence="2 8" id="KW-0808">Transferase</keyword>
<name>A0ABR2JD96_9EUKA</name>
<feature type="domain" description="Protein kinase" evidence="10">
    <location>
        <begin position="24"/>
        <end position="280"/>
    </location>
</feature>
<comment type="similarity">
    <text evidence="8">Belongs to the protein kinase superfamily. Ser/Thr protein kinase family. CDC5/Polo subfamily.</text>
</comment>
<dbReference type="EMBL" id="JAPFFF010000012">
    <property type="protein sequence ID" value="KAK8875899.1"/>
    <property type="molecule type" value="Genomic_DNA"/>
</dbReference>
<feature type="compositionally biased region" description="Basic and acidic residues" evidence="9">
    <location>
        <begin position="293"/>
        <end position="346"/>
    </location>
</feature>
<dbReference type="InterPro" id="IPR000719">
    <property type="entry name" value="Prot_kinase_dom"/>
</dbReference>
<reference evidence="12 13" key="1">
    <citation type="submission" date="2024-04" db="EMBL/GenBank/DDBJ databases">
        <title>Tritrichomonas musculus Genome.</title>
        <authorList>
            <person name="Alves-Ferreira E."/>
            <person name="Grigg M."/>
            <person name="Lorenzi H."/>
            <person name="Galac M."/>
        </authorList>
    </citation>
    <scope>NUCLEOTIDE SEQUENCE [LARGE SCALE GENOMIC DNA]</scope>
    <source>
        <strain evidence="12 13">EAF2021</strain>
    </source>
</reference>
<dbReference type="Pfam" id="PF00069">
    <property type="entry name" value="Pkinase"/>
    <property type="match status" value="1"/>
</dbReference>
<keyword evidence="13" id="KW-1185">Reference proteome</keyword>
<dbReference type="InterPro" id="IPR008271">
    <property type="entry name" value="Ser/Thr_kinase_AS"/>
</dbReference>
<dbReference type="SUPFAM" id="SSF82615">
    <property type="entry name" value="Polo-box domain"/>
    <property type="match status" value="2"/>
</dbReference>
<dbReference type="SUPFAM" id="SSF56112">
    <property type="entry name" value="Protein kinase-like (PK-like)"/>
    <property type="match status" value="1"/>
</dbReference>
<dbReference type="CDD" id="cd13118">
    <property type="entry name" value="POLO_box_1"/>
    <property type="match status" value="1"/>
</dbReference>
<dbReference type="Gene3D" id="3.30.1120.30">
    <property type="entry name" value="POLO box domain"/>
    <property type="match status" value="2"/>
</dbReference>